<dbReference type="Gene3D" id="3.80.10.10">
    <property type="entry name" value="Ribonuclease Inhibitor"/>
    <property type="match status" value="1"/>
</dbReference>
<comment type="caution">
    <text evidence="1">The sequence shown here is derived from an EMBL/GenBank/DDBJ whole genome shotgun (WGS) entry which is preliminary data.</text>
</comment>
<evidence type="ECO:0000313" key="2">
    <source>
        <dbReference type="Proteomes" id="UP000027586"/>
    </source>
</evidence>
<dbReference type="VEuPathDB" id="FungiDB:LCOR_12059.1"/>
<dbReference type="AlphaFoldDB" id="A0A068SGY0"/>
<name>A0A068SGY0_9FUNG</name>
<organism evidence="1 2">
    <name type="scientific">Lichtheimia corymbifera JMRC:FSU:9682</name>
    <dbReference type="NCBI Taxonomy" id="1263082"/>
    <lineage>
        <taxon>Eukaryota</taxon>
        <taxon>Fungi</taxon>
        <taxon>Fungi incertae sedis</taxon>
        <taxon>Mucoromycota</taxon>
        <taxon>Mucoromycotina</taxon>
        <taxon>Mucoromycetes</taxon>
        <taxon>Mucorales</taxon>
        <taxon>Lichtheimiaceae</taxon>
        <taxon>Lichtheimia</taxon>
    </lineage>
</organism>
<dbReference type="Proteomes" id="UP000027586">
    <property type="component" value="Unassembled WGS sequence"/>
</dbReference>
<proteinExistence type="predicted"/>
<reference evidence="1" key="1">
    <citation type="submission" date="2013-08" db="EMBL/GenBank/DDBJ databases">
        <title>Gene expansion shapes genome architecture in the human pathogen Lichtheimia corymbifera: an evolutionary genomics analysis in the ancient terrestrial Mucorales (Mucoromycotina).</title>
        <authorList>
            <person name="Schwartze V.U."/>
            <person name="Winter S."/>
            <person name="Shelest E."/>
            <person name="Marcet-Houben M."/>
            <person name="Horn F."/>
            <person name="Wehner S."/>
            <person name="Hoffmann K."/>
            <person name="Riege K."/>
            <person name="Sammeth M."/>
            <person name="Nowrousian M."/>
            <person name="Valiante V."/>
            <person name="Linde J."/>
            <person name="Jacobsen I.D."/>
            <person name="Marz M."/>
            <person name="Brakhage A.A."/>
            <person name="Gabaldon T."/>
            <person name="Bocker S."/>
            <person name="Voigt K."/>
        </authorList>
    </citation>
    <scope>NUCLEOTIDE SEQUENCE [LARGE SCALE GENOMIC DNA]</scope>
    <source>
        <strain evidence="1">FSU 9682</strain>
    </source>
</reference>
<sequence>MLEELKITCNVLYTNHTALDTIPPRLKKLTLAFPARDSDMLSITRYLDRFIHHAYLKELVIHFSGIGKMDHVLHAIFRLNQLERLTIFDDKWDYSPTILDELVKGCPQLTHLDTRLGKPPVGQRDQFFETPATFTVLYVFI</sequence>
<dbReference type="InterPro" id="IPR032675">
    <property type="entry name" value="LRR_dom_sf"/>
</dbReference>
<accession>A0A068SGY0</accession>
<gene>
    <name evidence="1" type="ORF">LCOR_12059.1</name>
</gene>
<protein>
    <recommendedName>
        <fullName evidence="3">F-box domain-containing protein</fullName>
    </recommendedName>
</protein>
<evidence type="ECO:0000313" key="1">
    <source>
        <dbReference type="EMBL" id="CDH61280.1"/>
    </source>
</evidence>
<evidence type="ECO:0008006" key="3">
    <source>
        <dbReference type="Google" id="ProtNLM"/>
    </source>
</evidence>
<keyword evidence="2" id="KW-1185">Reference proteome</keyword>
<dbReference type="EMBL" id="CBTN010000168">
    <property type="protein sequence ID" value="CDH61280.1"/>
    <property type="molecule type" value="Genomic_DNA"/>
</dbReference>
<dbReference type="SUPFAM" id="SSF52047">
    <property type="entry name" value="RNI-like"/>
    <property type="match status" value="1"/>
</dbReference>